<keyword evidence="3" id="KW-1185">Reference proteome</keyword>
<accession>A0A8H3EDG5</accession>
<dbReference type="Proteomes" id="UP000664521">
    <property type="component" value="Unassembled WGS sequence"/>
</dbReference>
<dbReference type="EMBL" id="CAJPDS010000003">
    <property type="protein sequence ID" value="CAF9905096.1"/>
    <property type="molecule type" value="Genomic_DNA"/>
</dbReference>
<keyword evidence="1" id="KW-0472">Membrane</keyword>
<organism evidence="2 3">
    <name type="scientific">Heterodermia speciosa</name>
    <dbReference type="NCBI Taxonomy" id="116794"/>
    <lineage>
        <taxon>Eukaryota</taxon>
        <taxon>Fungi</taxon>
        <taxon>Dikarya</taxon>
        <taxon>Ascomycota</taxon>
        <taxon>Pezizomycotina</taxon>
        <taxon>Lecanoromycetes</taxon>
        <taxon>OSLEUM clade</taxon>
        <taxon>Lecanoromycetidae</taxon>
        <taxon>Caliciales</taxon>
        <taxon>Physciaceae</taxon>
        <taxon>Heterodermia</taxon>
    </lineage>
</organism>
<dbReference type="AlphaFoldDB" id="A0A8H3EDG5"/>
<keyword evidence="1" id="KW-1133">Transmembrane helix</keyword>
<evidence type="ECO:0000313" key="3">
    <source>
        <dbReference type="Proteomes" id="UP000664521"/>
    </source>
</evidence>
<reference evidence="2" key="1">
    <citation type="submission" date="2021-03" db="EMBL/GenBank/DDBJ databases">
        <authorList>
            <person name="Tagirdzhanova G."/>
        </authorList>
    </citation>
    <scope>NUCLEOTIDE SEQUENCE</scope>
</reference>
<evidence type="ECO:0000313" key="2">
    <source>
        <dbReference type="EMBL" id="CAF9905096.1"/>
    </source>
</evidence>
<comment type="caution">
    <text evidence="2">The sequence shown here is derived from an EMBL/GenBank/DDBJ whole genome shotgun (WGS) entry which is preliminary data.</text>
</comment>
<name>A0A8H3EDG5_9LECA</name>
<gene>
    <name evidence="2" type="ORF">HETSPECPRED_004871</name>
</gene>
<proteinExistence type="predicted"/>
<sequence length="160" mass="17177">MPYLSDIQLALALEAGANVLSATCMLLLPHYVLNALTTTPSSIESLLNPSSVSPTGIHLLQWLAAVTYGLTPPLLLALPAHRGARDKRWTAYITLGAIDAVLIPTMLWQALMAESDDGGLTRRALLGCACGLMPFWVWKVWVLGLRPELLGKSGGNGKME</sequence>
<keyword evidence="1" id="KW-0812">Transmembrane</keyword>
<feature type="transmembrane region" description="Helical" evidence="1">
    <location>
        <begin position="123"/>
        <end position="142"/>
    </location>
</feature>
<feature type="transmembrane region" description="Helical" evidence="1">
    <location>
        <begin position="90"/>
        <end position="111"/>
    </location>
</feature>
<protein>
    <submittedName>
        <fullName evidence="2">Uncharacterized protein</fullName>
    </submittedName>
</protein>
<feature type="transmembrane region" description="Helical" evidence="1">
    <location>
        <begin position="59"/>
        <end position="78"/>
    </location>
</feature>
<evidence type="ECO:0000256" key="1">
    <source>
        <dbReference type="SAM" id="Phobius"/>
    </source>
</evidence>
<feature type="transmembrane region" description="Helical" evidence="1">
    <location>
        <begin position="12"/>
        <end position="32"/>
    </location>
</feature>
<dbReference type="OrthoDB" id="2563633at2759"/>